<protein>
    <recommendedName>
        <fullName evidence="4">Periplasmic binding protein</fullName>
    </recommendedName>
</protein>
<evidence type="ECO:0008006" key="4">
    <source>
        <dbReference type="Google" id="ProtNLM"/>
    </source>
</evidence>
<dbReference type="EMBL" id="CP002085">
    <property type="protein sequence ID" value="ADK83504.1"/>
    <property type="molecule type" value="Genomic_DNA"/>
</dbReference>
<reference evidence="2 3" key="1">
    <citation type="journal article" date="2010" name="Stand. Genomic Sci.">
        <title>Complete genome sequence of Desulfarculus baarsii type strain (2st14).</title>
        <authorList>
            <person name="Sun H."/>
            <person name="Spring S."/>
            <person name="Lapidus A."/>
            <person name="Davenport K."/>
            <person name="Del Rio T.G."/>
            <person name="Tice H."/>
            <person name="Nolan M."/>
            <person name="Copeland A."/>
            <person name="Cheng J.F."/>
            <person name="Lucas S."/>
            <person name="Tapia R."/>
            <person name="Goodwin L."/>
            <person name="Pitluck S."/>
            <person name="Ivanova N."/>
            <person name="Pagani I."/>
            <person name="Mavromatis K."/>
            <person name="Ovchinnikova G."/>
            <person name="Pati A."/>
            <person name="Chen A."/>
            <person name="Palaniappan K."/>
            <person name="Hauser L."/>
            <person name="Chang Y.J."/>
            <person name="Jeffries C.D."/>
            <person name="Detter J.C."/>
            <person name="Han C."/>
            <person name="Rohde M."/>
            <person name="Brambilla E."/>
            <person name="Goker M."/>
            <person name="Woyke T."/>
            <person name="Bristow J."/>
            <person name="Eisen J.A."/>
            <person name="Markowitz V."/>
            <person name="Hugenholtz P."/>
            <person name="Kyrpides N.C."/>
            <person name="Klenk H.P."/>
            <person name="Land M."/>
        </authorList>
    </citation>
    <scope>NUCLEOTIDE SEQUENCE [LARGE SCALE GENOMIC DNA]</scope>
    <source>
        <strain evidence="3">ATCC 33931 / DSM 2075 / LMG 7858 / VKM B-1802 / 2st14</strain>
    </source>
</reference>
<sequence length="319" mass="34153">MRFNRAKHVAKIHLILAMSAALLLASAGAALAAGVWHKLEKQNIVVIGDRVVDIAYNLGVYPAAMGVRCSIWPLCDKIKMLAKPLGCPECLINAKQDNLIDFINENNVKLVIIEKSDPFCILKPDVKPTDVAPALKGLDVKVEYVDFSKGIEGAIVQTAALLGKKKAGQALAATYAKASADLEAKIAQGKPGKRVVVLNGVYQPETTKTFIRVETPGGYSDKFILGPLGCQNVGDGLVPKGQTPDKGHVTIRKLDALATIQPQAIVITGDGAAVQKALAATVAKHPELGRTPVYCLPLYIDSSVIERPQIVGKWLWALR</sequence>
<keyword evidence="3" id="KW-1185">Reference proteome</keyword>
<dbReference type="HOGENOM" id="CLU_870761_0_0_7"/>
<dbReference type="OrthoDB" id="5413369at2"/>
<keyword evidence="1" id="KW-0732">Signal</keyword>
<dbReference type="AlphaFoldDB" id="E1QDI5"/>
<feature type="chain" id="PRO_5003150002" description="Periplasmic binding protein" evidence="1">
    <location>
        <begin position="33"/>
        <end position="319"/>
    </location>
</feature>
<feature type="signal peptide" evidence="1">
    <location>
        <begin position="1"/>
        <end position="32"/>
    </location>
</feature>
<dbReference type="KEGG" id="dbr:Deba_0125"/>
<evidence type="ECO:0000313" key="3">
    <source>
        <dbReference type="Proteomes" id="UP000009047"/>
    </source>
</evidence>
<dbReference type="eggNOG" id="COG4558">
    <property type="taxonomic scope" value="Bacteria"/>
</dbReference>
<dbReference type="RefSeq" id="WP_013256960.1">
    <property type="nucleotide sequence ID" value="NC_014365.1"/>
</dbReference>
<dbReference type="STRING" id="644282.Deba_0125"/>
<dbReference type="Proteomes" id="UP000009047">
    <property type="component" value="Chromosome"/>
</dbReference>
<dbReference type="SUPFAM" id="SSF53807">
    <property type="entry name" value="Helical backbone' metal receptor"/>
    <property type="match status" value="1"/>
</dbReference>
<dbReference type="Gene3D" id="3.40.50.1980">
    <property type="entry name" value="Nitrogenase molybdenum iron protein domain"/>
    <property type="match status" value="1"/>
</dbReference>
<proteinExistence type="predicted"/>
<accession>E1QDI5</accession>
<name>E1QDI5_DESB2</name>
<dbReference type="CDD" id="cd00636">
    <property type="entry name" value="TroA-like"/>
    <property type="match status" value="1"/>
</dbReference>
<organism evidence="2 3">
    <name type="scientific">Desulfarculus baarsii (strain ATCC 33931 / DSM 2075 / LMG 7858 / VKM B-1802 / 2st14)</name>
    <dbReference type="NCBI Taxonomy" id="644282"/>
    <lineage>
        <taxon>Bacteria</taxon>
        <taxon>Pseudomonadati</taxon>
        <taxon>Thermodesulfobacteriota</taxon>
        <taxon>Desulfarculia</taxon>
        <taxon>Desulfarculales</taxon>
        <taxon>Desulfarculaceae</taxon>
        <taxon>Desulfarculus</taxon>
    </lineage>
</organism>
<gene>
    <name evidence="2" type="ordered locus">Deba_0125</name>
</gene>
<evidence type="ECO:0000313" key="2">
    <source>
        <dbReference type="EMBL" id="ADK83504.1"/>
    </source>
</evidence>
<evidence type="ECO:0000256" key="1">
    <source>
        <dbReference type="SAM" id="SignalP"/>
    </source>
</evidence>